<evidence type="ECO:0000313" key="2">
    <source>
        <dbReference type="EMBL" id="DAB38252.1"/>
    </source>
</evidence>
<accession>A0A2D3WAA0</accession>
<gene>
    <name evidence="2" type="ORF">CFH83_06785</name>
</gene>
<name>A0A2D3WAA0_9BACT</name>
<dbReference type="Gene3D" id="1.10.760.10">
    <property type="entry name" value="Cytochrome c-like domain"/>
    <property type="match status" value="1"/>
</dbReference>
<comment type="caution">
    <text evidence="2">The sequence shown here is derived from an EMBL/GenBank/DDBJ whole genome shotgun (WGS) entry which is preliminary data.</text>
</comment>
<dbReference type="EMBL" id="DLUI01000099">
    <property type="protein sequence ID" value="DAB38252.1"/>
    <property type="molecule type" value="Genomic_DNA"/>
</dbReference>
<evidence type="ECO:0000256" key="1">
    <source>
        <dbReference type="SAM" id="SignalP"/>
    </source>
</evidence>
<protein>
    <submittedName>
        <fullName evidence="2">Cytochrome C</fullName>
    </submittedName>
</protein>
<organism evidence="2 3">
    <name type="scientific">Sulfuricurvum kujiense</name>
    <dbReference type="NCBI Taxonomy" id="148813"/>
    <lineage>
        <taxon>Bacteria</taxon>
        <taxon>Pseudomonadati</taxon>
        <taxon>Campylobacterota</taxon>
        <taxon>Epsilonproteobacteria</taxon>
        <taxon>Campylobacterales</taxon>
        <taxon>Sulfurimonadaceae</taxon>
        <taxon>Sulfuricurvum</taxon>
    </lineage>
</organism>
<dbReference type="Proteomes" id="UP000228859">
    <property type="component" value="Unassembled WGS sequence"/>
</dbReference>
<dbReference type="Pfam" id="PF09626">
    <property type="entry name" value="DHC"/>
    <property type="match status" value="1"/>
</dbReference>
<evidence type="ECO:0000313" key="3">
    <source>
        <dbReference type="Proteomes" id="UP000228859"/>
    </source>
</evidence>
<dbReference type="AlphaFoldDB" id="A0A2D3WAA0"/>
<reference evidence="2 3" key="1">
    <citation type="journal article" date="2017" name="Front. Microbiol.">
        <title>Comparative Genomic Analysis of the Class Epsilonproteobacteria and Proposed Reclassification to Epsilonbacteraeota (phyl. nov.).</title>
        <authorList>
            <person name="Waite D.W."/>
            <person name="Vanwonterghem I."/>
            <person name="Rinke C."/>
            <person name="Parks D.H."/>
            <person name="Zhang Y."/>
            <person name="Takai K."/>
            <person name="Sievert S.M."/>
            <person name="Simon J."/>
            <person name="Campbell B.J."/>
            <person name="Hanson T.E."/>
            <person name="Woyke T."/>
            <person name="Klotz M.G."/>
            <person name="Hugenholtz P."/>
        </authorList>
    </citation>
    <scope>NUCLEOTIDE SEQUENCE [LARGE SCALE GENOMIC DNA]</scope>
    <source>
        <strain evidence="2">UBA12443</strain>
    </source>
</reference>
<dbReference type="GO" id="GO:0020037">
    <property type="term" value="F:heme binding"/>
    <property type="evidence" value="ECO:0007669"/>
    <property type="project" value="InterPro"/>
</dbReference>
<dbReference type="GO" id="GO:0009055">
    <property type="term" value="F:electron transfer activity"/>
    <property type="evidence" value="ECO:0007669"/>
    <property type="project" value="InterPro"/>
</dbReference>
<dbReference type="InterPro" id="IPR018588">
    <property type="entry name" value="Dihaem_cytochrome-c"/>
</dbReference>
<dbReference type="RefSeq" id="WP_294893390.1">
    <property type="nucleotide sequence ID" value="NZ_DLUI01000099.1"/>
</dbReference>
<feature type="signal peptide" evidence="1">
    <location>
        <begin position="1"/>
        <end position="22"/>
    </location>
</feature>
<sequence length="179" mass="20216">MKTLLNLSVAALILAGGAFLYADDDEHEEHERHASNFIAKPMTKQEKTTVALYQKECGACHFAYQPEFLPKSSWDKTMKSLNNHFGTDATLDPAEHKTIQNYLATHASKYDRMTGMGGEIAIRISETPNFKQEHREIPKKMVTQAEVKSFANCSACHTKSASGSYREREIRIPNYGSWE</sequence>
<dbReference type="InterPro" id="IPR036909">
    <property type="entry name" value="Cyt_c-like_dom_sf"/>
</dbReference>
<keyword evidence="1" id="KW-0732">Signal</keyword>
<feature type="chain" id="PRO_5013676141" evidence="1">
    <location>
        <begin position="23"/>
        <end position="179"/>
    </location>
</feature>
<proteinExistence type="predicted"/>